<reference evidence="2 3" key="1">
    <citation type="submission" date="2019-12" db="EMBL/GenBank/DDBJ databases">
        <title>Chromosome-level assembly of the Caenorhabditis remanei genome.</title>
        <authorList>
            <person name="Teterina A.A."/>
            <person name="Willis J.H."/>
            <person name="Phillips P.C."/>
        </authorList>
    </citation>
    <scope>NUCLEOTIDE SEQUENCE [LARGE SCALE GENOMIC DNA]</scope>
    <source>
        <strain evidence="2 3">PX506</strain>
        <tissue evidence="2">Whole organism</tissue>
    </source>
</reference>
<sequence>MIIFLFITIFCEVASGYGEYGQNGLVYGPPSEALYEVYSDSREHRRPKKKCKKLRHFVFETDRDNQVNREPTYSYLEKDGKQYVKISCPNDGQSHALVTDNTEKDVEIYSPVYDAAVLTAGYYIHYLAKCDGDDIWAMTTDWRRIKVEMVACISYMTFDAQL</sequence>
<gene>
    <name evidence="2" type="ORF">GCK72_001682</name>
</gene>
<feature type="signal peptide" evidence="1">
    <location>
        <begin position="1"/>
        <end position="16"/>
    </location>
</feature>
<dbReference type="Proteomes" id="UP000483820">
    <property type="component" value="Chromosome I"/>
</dbReference>
<dbReference type="KEGG" id="crq:GCK72_001682"/>
<organism evidence="2 3">
    <name type="scientific">Caenorhabditis remanei</name>
    <name type="common">Caenorhabditis vulgaris</name>
    <dbReference type="NCBI Taxonomy" id="31234"/>
    <lineage>
        <taxon>Eukaryota</taxon>
        <taxon>Metazoa</taxon>
        <taxon>Ecdysozoa</taxon>
        <taxon>Nematoda</taxon>
        <taxon>Chromadorea</taxon>
        <taxon>Rhabditida</taxon>
        <taxon>Rhabditina</taxon>
        <taxon>Rhabditomorpha</taxon>
        <taxon>Rhabditoidea</taxon>
        <taxon>Rhabditidae</taxon>
        <taxon>Peloderinae</taxon>
        <taxon>Caenorhabditis</taxon>
    </lineage>
</organism>
<name>A0A6A5HQE0_CAERE</name>
<protein>
    <submittedName>
        <fullName evidence="2">Uncharacterized protein</fullName>
    </submittedName>
</protein>
<keyword evidence="1" id="KW-0732">Signal</keyword>
<dbReference type="RefSeq" id="XP_053591721.1">
    <property type="nucleotide sequence ID" value="XM_053723076.1"/>
</dbReference>
<dbReference type="PANTHER" id="PTHR38633">
    <property type="entry name" value="PROTEIN CBG15573-RELATED"/>
    <property type="match status" value="1"/>
</dbReference>
<dbReference type="GeneID" id="9817788"/>
<comment type="caution">
    <text evidence="2">The sequence shown here is derived from an EMBL/GenBank/DDBJ whole genome shotgun (WGS) entry which is preliminary data.</text>
</comment>
<dbReference type="EMBL" id="WUAV01000001">
    <property type="protein sequence ID" value="KAF1769865.1"/>
    <property type="molecule type" value="Genomic_DNA"/>
</dbReference>
<dbReference type="AlphaFoldDB" id="A0A6A5HQE0"/>
<evidence type="ECO:0000313" key="3">
    <source>
        <dbReference type="Proteomes" id="UP000483820"/>
    </source>
</evidence>
<evidence type="ECO:0000256" key="1">
    <source>
        <dbReference type="SAM" id="SignalP"/>
    </source>
</evidence>
<accession>A0A6A5HQE0</accession>
<feature type="chain" id="PRO_5025589537" evidence="1">
    <location>
        <begin position="17"/>
        <end position="162"/>
    </location>
</feature>
<dbReference type="PANTHER" id="PTHR38633:SF3">
    <property type="entry name" value="DUF4362 DOMAIN-CONTAINING PROTEIN"/>
    <property type="match status" value="1"/>
</dbReference>
<proteinExistence type="predicted"/>
<evidence type="ECO:0000313" key="2">
    <source>
        <dbReference type="EMBL" id="KAF1769865.1"/>
    </source>
</evidence>
<dbReference type="CTD" id="9817788"/>